<dbReference type="PRINTS" id="PR00344">
    <property type="entry name" value="BCTRLSENSOR"/>
</dbReference>
<dbReference type="GO" id="GO:0000155">
    <property type="term" value="F:phosphorelay sensor kinase activity"/>
    <property type="evidence" value="ECO:0007669"/>
    <property type="project" value="InterPro"/>
</dbReference>
<keyword evidence="9" id="KW-0067">ATP-binding</keyword>
<keyword evidence="13" id="KW-0812">Transmembrane</keyword>
<keyword evidence="13" id="KW-1133">Transmembrane helix</keyword>
<keyword evidence="16" id="KW-1185">Reference proteome</keyword>
<protein>
    <recommendedName>
        <fullName evidence="12">Sensor-like histidine kinase SenX3</fullName>
        <ecNumber evidence="3">2.7.13.3</ecNumber>
    </recommendedName>
</protein>
<comment type="subcellular location">
    <subcellularLocation>
        <location evidence="2">Cell membrane</location>
    </subcellularLocation>
</comment>
<keyword evidence="8 15" id="KW-0418">Kinase</keyword>
<dbReference type="InterPro" id="IPR036097">
    <property type="entry name" value="HisK_dim/P_sf"/>
</dbReference>
<evidence type="ECO:0000256" key="4">
    <source>
        <dbReference type="ARBA" id="ARBA00022475"/>
    </source>
</evidence>
<dbReference type="PANTHER" id="PTHR45453">
    <property type="entry name" value="PHOSPHATE REGULON SENSOR PROTEIN PHOR"/>
    <property type="match status" value="1"/>
</dbReference>
<dbReference type="InterPro" id="IPR050351">
    <property type="entry name" value="BphY/WalK/GraS-like"/>
</dbReference>
<evidence type="ECO:0000256" key="11">
    <source>
        <dbReference type="ARBA" id="ARBA00023136"/>
    </source>
</evidence>
<dbReference type="Proteomes" id="UP000269019">
    <property type="component" value="Chromosome"/>
</dbReference>
<dbReference type="Gene3D" id="3.30.565.10">
    <property type="entry name" value="Histidine kinase-like ATPase, C-terminal domain"/>
    <property type="match status" value="1"/>
</dbReference>
<dbReference type="GO" id="GO:0004721">
    <property type="term" value="F:phosphoprotein phosphatase activity"/>
    <property type="evidence" value="ECO:0007669"/>
    <property type="project" value="TreeGrafter"/>
</dbReference>
<evidence type="ECO:0000256" key="8">
    <source>
        <dbReference type="ARBA" id="ARBA00022777"/>
    </source>
</evidence>
<organism evidence="15 16">
    <name type="scientific">Corynebacterium choanae</name>
    <dbReference type="NCBI Taxonomy" id="1862358"/>
    <lineage>
        <taxon>Bacteria</taxon>
        <taxon>Bacillati</taxon>
        <taxon>Actinomycetota</taxon>
        <taxon>Actinomycetes</taxon>
        <taxon>Mycobacteriales</taxon>
        <taxon>Corynebacteriaceae</taxon>
        <taxon>Corynebacterium</taxon>
    </lineage>
</organism>
<dbReference type="InterPro" id="IPR036890">
    <property type="entry name" value="HATPase_C_sf"/>
</dbReference>
<evidence type="ECO:0000313" key="16">
    <source>
        <dbReference type="Proteomes" id="UP000269019"/>
    </source>
</evidence>
<keyword evidence="11 13" id="KW-0472">Membrane</keyword>
<reference evidence="15 16" key="1">
    <citation type="submission" date="2018-11" db="EMBL/GenBank/DDBJ databases">
        <authorList>
            <person name="Kleinhagauer T."/>
            <person name="Glaeser S.P."/>
            <person name="Spergser J."/>
            <person name="Ruckert C."/>
            <person name="Kaempfer P."/>
            <person name="Busse H.-J."/>
        </authorList>
    </citation>
    <scope>NUCLEOTIDE SEQUENCE [LARGE SCALE GENOMIC DNA]</scope>
    <source>
        <strain evidence="15 16">200CH</strain>
    </source>
</reference>
<gene>
    <name evidence="15" type="primary">senX3</name>
    <name evidence="15" type="ORF">CCHOA_10565</name>
</gene>
<comment type="catalytic activity">
    <reaction evidence="1">
        <text>ATP + protein L-histidine = ADP + protein N-phospho-L-histidine.</text>
        <dbReference type="EC" id="2.7.13.3"/>
    </reaction>
</comment>
<evidence type="ECO:0000256" key="10">
    <source>
        <dbReference type="ARBA" id="ARBA00023012"/>
    </source>
</evidence>
<keyword evidence="10" id="KW-0902">Two-component regulatory system</keyword>
<evidence type="ECO:0000256" key="13">
    <source>
        <dbReference type="SAM" id="Phobius"/>
    </source>
</evidence>
<dbReference type="SUPFAM" id="SSF47384">
    <property type="entry name" value="Homodimeric domain of signal transducing histidine kinase"/>
    <property type="match status" value="1"/>
</dbReference>
<sequence length="411" mass="43712">MDPVFAAGWLVTGVVLAGVSAPLWLRLLARFRGQREAIAATIPAVTDITQMLHLVLQGAPSGMCVVDVDMRVVVSNVLSDRYGITRGNQLSPELAAAVHQVHTTHEDTVITFAGPGGPSRVTAVRAHVQWLGTASGHLVAIYATDESEQQRMEQARRDFVANVSHELKTPVGGMALLSEAMVEAADDPAQVTHFAQQLTTEAHRLSSMVNELISLSKLQGAERLPEAAPIVVDDIIAAALQRNQVAADAVDITLTSDADRGQIVLGDRQLLITAVSNLVSNAIHYSPPHTVVSISQAIVASEDDPQTQRVAIRVTDRGIGIAKADQQRVFERFFRVDKARSRATGGTGLGLAIVKHVVANHGGTITVWSRPGTGSTFTIVLPIAPQNATAPTIVAGERSASNRRLSPHDAS</sequence>
<evidence type="ECO:0000256" key="3">
    <source>
        <dbReference type="ARBA" id="ARBA00012438"/>
    </source>
</evidence>
<keyword evidence="4" id="KW-1003">Cell membrane</keyword>
<dbReference type="EC" id="2.7.13.3" evidence="3"/>
<dbReference type="InterPro" id="IPR003594">
    <property type="entry name" value="HATPase_dom"/>
</dbReference>
<evidence type="ECO:0000256" key="12">
    <source>
        <dbReference type="ARBA" id="ARBA00039401"/>
    </source>
</evidence>
<evidence type="ECO:0000256" key="9">
    <source>
        <dbReference type="ARBA" id="ARBA00022840"/>
    </source>
</evidence>
<dbReference type="SMART" id="SM00387">
    <property type="entry name" value="HATPase_c"/>
    <property type="match status" value="1"/>
</dbReference>
<evidence type="ECO:0000259" key="14">
    <source>
        <dbReference type="PROSITE" id="PS50109"/>
    </source>
</evidence>
<dbReference type="SUPFAM" id="SSF55874">
    <property type="entry name" value="ATPase domain of HSP90 chaperone/DNA topoisomerase II/histidine kinase"/>
    <property type="match status" value="1"/>
</dbReference>
<dbReference type="InterPro" id="IPR004358">
    <property type="entry name" value="Sig_transdc_His_kin-like_C"/>
</dbReference>
<dbReference type="Pfam" id="PF00512">
    <property type="entry name" value="HisKA"/>
    <property type="match status" value="1"/>
</dbReference>
<proteinExistence type="predicted"/>
<evidence type="ECO:0000256" key="6">
    <source>
        <dbReference type="ARBA" id="ARBA00022679"/>
    </source>
</evidence>
<dbReference type="EMBL" id="CP033896">
    <property type="protein sequence ID" value="AZA14492.1"/>
    <property type="molecule type" value="Genomic_DNA"/>
</dbReference>
<dbReference type="SMART" id="SM00388">
    <property type="entry name" value="HisKA"/>
    <property type="match status" value="1"/>
</dbReference>
<evidence type="ECO:0000256" key="7">
    <source>
        <dbReference type="ARBA" id="ARBA00022741"/>
    </source>
</evidence>
<dbReference type="PROSITE" id="PS50109">
    <property type="entry name" value="HIS_KIN"/>
    <property type="match status" value="1"/>
</dbReference>
<dbReference type="KEGG" id="ccho:CCHOA_10565"/>
<dbReference type="FunFam" id="3.30.565.10:FF:000006">
    <property type="entry name" value="Sensor histidine kinase WalK"/>
    <property type="match status" value="1"/>
</dbReference>
<evidence type="ECO:0000256" key="5">
    <source>
        <dbReference type="ARBA" id="ARBA00022553"/>
    </source>
</evidence>
<dbReference type="RefSeq" id="WP_206425789.1">
    <property type="nucleotide sequence ID" value="NZ_CP033896.1"/>
</dbReference>
<dbReference type="GO" id="GO:0005524">
    <property type="term" value="F:ATP binding"/>
    <property type="evidence" value="ECO:0007669"/>
    <property type="project" value="UniProtKB-KW"/>
</dbReference>
<dbReference type="PANTHER" id="PTHR45453:SF1">
    <property type="entry name" value="PHOSPHATE REGULON SENSOR PROTEIN PHOR"/>
    <property type="match status" value="1"/>
</dbReference>
<evidence type="ECO:0000313" key="15">
    <source>
        <dbReference type="EMBL" id="AZA14492.1"/>
    </source>
</evidence>
<dbReference type="InterPro" id="IPR005467">
    <property type="entry name" value="His_kinase_dom"/>
</dbReference>
<dbReference type="GO" id="GO:0005886">
    <property type="term" value="C:plasma membrane"/>
    <property type="evidence" value="ECO:0007669"/>
    <property type="project" value="UniProtKB-SubCell"/>
</dbReference>
<keyword evidence="5" id="KW-0597">Phosphoprotein</keyword>
<keyword evidence="6 15" id="KW-0808">Transferase</keyword>
<keyword evidence="7" id="KW-0547">Nucleotide-binding</keyword>
<dbReference type="AlphaFoldDB" id="A0A3G6J9N8"/>
<dbReference type="Gene3D" id="1.10.287.130">
    <property type="match status" value="1"/>
</dbReference>
<accession>A0A3G6J9N8</accession>
<dbReference type="FunFam" id="1.10.287.130:FF:000008">
    <property type="entry name" value="Two-component sensor histidine kinase"/>
    <property type="match status" value="1"/>
</dbReference>
<feature type="domain" description="Histidine kinase" evidence="14">
    <location>
        <begin position="162"/>
        <end position="385"/>
    </location>
</feature>
<name>A0A3G6J9N8_9CORY</name>
<dbReference type="GO" id="GO:0016036">
    <property type="term" value="P:cellular response to phosphate starvation"/>
    <property type="evidence" value="ECO:0007669"/>
    <property type="project" value="TreeGrafter"/>
</dbReference>
<evidence type="ECO:0000256" key="1">
    <source>
        <dbReference type="ARBA" id="ARBA00000085"/>
    </source>
</evidence>
<dbReference type="CDD" id="cd00075">
    <property type="entry name" value="HATPase"/>
    <property type="match status" value="1"/>
</dbReference>
<feature type="transmembrane region" description="Helical" evidence="13">
    <location>
        <begin position="6"/>
        <end position="25"/>
    </location>
</feature>
<dbReference type="CDD" id="cd00082">
    <property type="entry name" value="HisKA"/>
    <property type="match status" value="1"/>
</dbReference>
<evidence type="ECO:0000256" key="2">
    <source>
        <dbReference type="ARBA" id="ARBA00004236"/>
    </source>
</evidence>
<dbReference type="InterPro" id="IPR003661">
    <property type="entry name" value="HisK_dim/P_dom"/>
</dbReference>
<dbReference type="Pfam" id="PF02518">
    <property type="entry name" value="HATPase_c"/>
    <property type="match status" value="1"/>
</dbReference>